<dbReference type="EMBL" id="BK015391">
    <property type="protein sequence ID" value="DAE04613.1"/>
    <property type="molecule type" value="Genomic_DNA"/>
</dbReference>
<keyword evidence="2" id="KW-0946">Virion</keyword>
<reference evidence="4" key="1">
    <citation type="journal article" date="2021" name="Proc. Natl. Acad. Sci. U.S.A.">
        <title>A Catalog of Tens of Thousands of Viruses from Human Metagenomes Reveals Hidden Associations with Chronic Diseases.</title>
        <authorList>
            <person name="Tisza M.J."/>
            <person name="Buck C.B."/>
        </authorList>
    </citation>
    <scope>NUCLEOTIDE SEQUENCE</scope>
    <source>
        <strain evidence="4">Ctvns3</strain>
    </source>
</reference>
<proteinExistence type="predicted"/>
<dbReference type="PROSITE" id="PS51688">
    <property type="entry name" value="ICA"/>
    <property type="match status" value="1"/>
</dbReference>
<evidence type="ECO:0000259" key="3">
    <source>
        <dbReference type="PROSITE" id="PS51688"/>
    </source>
</evidence>
<name>A0A8S5PDC6_9CAUD</name>
<comment type="subcellular location">
    <subcellularLocation>
        <location evidence="1">Virion</location>
    </subcellularLocation>
</comment>
<dbReference type="GO" id="GO:0098015">
    <property type="term" value="C:virus tail"/>
    <property type="evidence" value="ECO:0007669"/>
    <property type="project" value="UniProtKB-KW"/>
</dbReference>
<evidence type="ECO:0000313" key="4">
    <source>
        <dbReference type="EMBL" id="DAE04613.1"/>
    </source>
</evidence>
<evidence type="ECO:0000256" key="1">
    <source>
        <dbReference type="ARBA" id="ARBA00004328"/>
    </source>
</evidence>
<feature type="domain" description="Peptidase S74" evidence="3">
    <location>
        <begin position="334"/>
        <end position="443"/>
    </location>
</feature>
<dbReference type="Pfam" id="PF13884">
    <property type="entry name" value="Peptidase_S74"/>
    <property type="match status" value="1"/>
</dbReference>
<organism evidence="4">
    <name type="scientific">Myoviridae sp. ctvns3</name>
    <dbReference type="NCBI Taxonomy" id="2825204"/>
    <lineage>
        <taxon>Viruses</taxon>
        <taxon>Duplodnaviria</taxon>
        <taxon>Heunggongvirae</taxon>
        <taxon>Uroviricota</taxon>
        <taxon>Caudoviricetes</taxon>
    </lineage>
</organism>
<evidence type="ECO:0000256" key="2">
    <source>
        <dbReference type="ARBA" id="ARBA00022732"/>
    </source>
</evidence>
<protein>
    <submittedName>
        <fullName evidence="4">L-SHAPED TAIL FIBER protein, BACTERIAL VIRUSES, CAUDOVIRALES</fullName>
    </submittedName>
</protein>
<accession>A0A8S5PDC6</accession>
<dbReference type="InterPro" id="IPR030392">
    <property type="entry name" value="S74_ICA"/>
</dbReference>
<keyword evidence="2" id="KW-1227">Viral tail protein</keyword>
<sequence>MANAGRVAIVPKGDWSAAVEYKRLDAVAYNNTLYIAKKAVPAGTGTTNTEYWMKCVVGGGGAVATTEEAGIVKPDGDTITVDEDGTIHGAAVNVATTKEAGIVKAGDDINVDAAGEMSLKTDFTVQADLAELTGTEDRKTFFGKIAKAVSTLIAHINNKSNPHGVTKAQVGLGNCNNTADSAKSVKYATTAGTLDGFTDIKNSTPKQAGESTNGRAFYLGFNGGAGVVYCVPNGDMTVGNATNADTVDGKHFTDIQTDAQTRANARLARSGGTMTGNIDMNNNLITNIRILRAMSPNPLYLQSENSVQITNSAANANMDIRCATLHYTGLAADSYRGAKENISLATEERIRKILEIPVEVFDYRPGFGNDQKSVVGVIVDEVEKIIPEAVVIPEDWNKEEFNELLGDMGNKGVPGVDQTKFIPYLIALAQLQQKELDELRQKR</sequence>